<dbReference type="Gene3D" id="3.30.70.1820">
    <property type="entry name" value="L1 transposable element, RRM domain"/>
    <property type="match status" value="1"/>
</dbReference>
<reference evidence="4" key="1">
    <citation type="journal article" date="2010" name="BMC Evol. Biol.">
        <title>Generation of microsatellite repeat families by RTE retrotransposons in lepidopteran genomes.</title>
        <authorList>
            <person name="Tay W.T."/>
            <person name="Behere G.T."/>
            <person name="Batterham P."/>
            <person name="Heckel D.G."/>
        </authorList>
    </citation>
    <scope>NUCLEOTIDE SEQUENCE</scope>
</reference>
<keyword evidence="4" id="KW-0695">RNA-directed DNA polymerase</keyword>
<feature type="domain" description="Reverse transcriptase" evidence="3">
    <location>
        <begin position="831"/>
        <end position="1096"/>
    </location>
</feature>
<keyword evidence="4" id="KW-0548">Nucleotidyltransferase</keyword>
<dbReference type="GO" id="GO:0003964">
    <property type="term" value="F:RNA-directed DNA polymerase activity"/>
    <property type="evidence" value="ECO:0007669"/>
    <property type="project" value="UniProtKB-KW"/>
</dbReference>
<protein>
    <submittedName>
        <fullName evidence="4">Endonuclease-reverse transcriptase</fullName>
    </submittedName>
</protein>
<organism evidence="4">
    <name type="scientific">Bombyx mori</name>
    <name type="common">Silk moth</name>
    <dbReference type="NCBI Taxonomy" id="7091"/>
    <lineage>
        <taxon>Eukaryota</taxon>
        <taxon>Metazoa</taxon>
        <taxon>Ecdysozoa</taxon>
        <taxon>Arthropoda</taxon>
        <taxon>Hexapoda</taxon>
        <taxon>Insecta</taxon>
        <taxon>Pterygota</taxon>
        <taxon>Neoptera</taxon>
        <taxon>Endopterygota</taxon>
        <taxon>Lepidoptera</taxon>
        <taxon>Glossata</taxon>
        <taxon>Ditrysia</taxon>
        <taxon>Bombycoidea</taxon>
        <taxon>Bombycidae</taxon>
        <taxon>Bombycinae</taxon>
        <taxon>Bombyx</taxon>
    </lineage>
</organism>
<evidence type="ECO:0000256" key="2">
    <source>
        <dbReference type="SAM" id="MobiDB-lite"/>
    </source>
</evidence>
<dbReference type="SUPFAM" id="SSF56672">
    <property type="entry name" value="DNA/RNA polymerases"/>
    <property type="match status" value="1"/>
</dbReference>
<dbReference type="PROSITE" id="PS50878">
    <property type="entry name" value="RT_POL"/>
    <property type="match status" value="1"/>
</dbReference>
<dbReference type="InterPro" id="IPR043502">
    <property type="entry name" value="DNA/RNA_pol_sf"/>
</dbReference>
<dbReference type="EMBL" id="FJ265564">
    <property type="protein sequence ID" value="ADI61832.1"/>
    <property type="molecule type" value="Genomic_DNA"/>
</dbReference>
<dbReference type="SUPFAM" id="SSF56219">
    <property type="entry name" value="DNase I-like"/>
    <property type="match status" value="1"/>
</dbReference>
<dbReference type="PANTHER" id="PTHR47027:SF20">
    <property type="entry name" value="REVERSE TRANSCRIPTASE-LIKE PROTEIN WITH RNA-DIRECTED DNA POLYMERASE DOMAIN"/>
    <property type="match status" value="1"/>
</dbReference>
<dbReference type="PANTHER" id="PTHR47027">
    <property type="entry name" value="REVERSE TRANSCRIPTASE DOMAIN-CONTAINING PROTEIN"/>
    <property type="match status" value="1"/>
</dbReference>
<dbReference type="GO" id="GO:0004519">
    <property type="term" value="F:endonuclease activity"/>
    <property type="evidence" value="ECO:0007669"/>
    <property type="project" value="UniProtKB-KW"/>
</dbReference>
<keyword evidence="4" id="KW-0540">Nuclease</keyword>
<keyword evidence="4" id="KW-0378">Hydrolase</keyword>
<dbReference type="Pfam" id="PF00078">
    <property type="entry name" value="RVT_1"/>
    <property type="match status" value="1"/>
</dbReference>
<sequence length="1283" mass="148962">MEKSMEILLAKLDEKLDQQTKLITTTVTQNVMAALDEKFKAITEENTQLKNKISELELKLKFADKDKRKNNLVFFGIEEGKATTETELVDYIKDIILEMGVHFETFEINNTYRIGKKELDKNRPVVVSLTTTWKKHMILRNRRNLQEGINIKEDYPKEIIEKRKQLQRQVEEEKNKGNIAFIKYDKLIIKKTHESNREKRKRETSRSPKTPSQKKVNASNTQSTSTALNNASSKTATKETMRPNILNYIERGRSASLSNPSKKLICGTRIQTIPTTTLPNTTCITSTPSRLVTVGEEDKHPPSKSKYYNSKQPNANLSRKNMHKKKTIQTKQDKKNTEHKNIHVCTLNTRTLRTEESLKELEIAISNIKWDIIGISEMRRPGEGIEERNDYIMFHKGEHTGQKGVGFLIKSRLKKNIMGFEGVSDRIAVAHFKFPEYKKKWAIFQIYAPTEQAGISDIEYFYESISEAIKPHYNNNIIIMGDFNAQVGERQNGEESTIGKFGHGKRSQNGQKLVEFMMENNLILMNSRFHKKTKSKWTWSSPGAKFKTEIDFIITNKASAFTDTNIVKNLNFNTDHRMVRSCLSLNQSKRSRKNLANNNKLCQMSEYSHSINSPKTESLKEIIASDAETGIKYRRLQNKLKEMLVSKPKSKESYLSKETLELLDKRRTLISNKGDKERRQKIANLSKKIKENIRKDRREKRNSVLEENIKRTGGTKKALKQLSEHGKEWILKLNQRESNLINRLSILKLATDYYRLLYSDKLGSGLDTIPEVYEANENKVDKVPEILASEVTKAIKSQKLEKAPGPDKIPNEMLKGTLEEISPVLAKLFNEILKTRQIPEEWTECHIILLHKKGTRDEIGNYRPISLISNIYKVFAKVILERISLTLNESQPAEQAGFRKGFSTIDHIHTIKQLIQKYNEYNKQIYLAFIDYSKAFDSLRHQYIWRSLEQQGVQSNYIEILKSIYKSSKASIKLESTGESFPIKKGVRQGDPLSPTLFNAVLEHIFRQLNWDHLGLNINGARLNHLRFADDLVLLEENPAAIELMMQSLANISKEAGLEINGSKTKLMTNSREIDVMVDGIKIEYVKEYNYLGQIISPSDVMTKEITRRIAQGWRKYWSLKEIVKSKDLGNHIKKKTFETCILPVLTYGCETWSMTLNHREKLIKCQRAMERSMLGLKIKDRVRNVDIRTRTKLTDILTRIDVQKWRWAGHMLRHPTNKWSKQVTLWQPRDGKRSRGRQIRRWEDDFKQTAGPFWLRVARDRTHWKELEEAYAKRHTELRDLL</sequence>
<evidence type="ECO:0000256" key="1">
    <source>
        <dbReference type="SAM" id="Coils"/>
    </source>
</evidence>
<keyword evidence="4" id="KW-0808">Transferase</keyword>
<dbReference type="InterPro" id="IPR036691">
    <property type="entry name" value="Endo/exonu/phosph_ase_sf"/>
</dbReference>
<name>D7F179_BOMMO</name>
<feature type="region of interest" description="Disordered" evidence="2">
    <location>
        <begin position="192"/>
        <end position="243"/>
    </location>
</feature>
<dbReference type="Gene3D" id="3.60.10.10">
    <property type="entry name" value="Endonuclease/exonuclease/phosphatase"/>
    <property type="match status" value="1"/>
</dbReference>
<dbReference type="Pfam" id="PF14529">
    <property type="entry name" value="Exo_endo_phos_2"/>
    <property type="match status" value="1"/>
</dbReference>
<dbReference type="CDD" id="cd09076">
    <property type="entry name" value="L1-EN"/>
    <property type="match status" value="1"/>
</dbReference>
<dbReference type="CDD" id="cd01650">
    <property type="entry name" value="RT_nLTR_like"/>
    <property type="match status" value="1"/>
</dbReference>
<feature type="compositionally biased region" description="Polar residues" evidence="2">
    <location>
        <begin position="207"/>
        <end position="235"/>
    </location>
</feature>
<evidence type="ECO:0000259" key="3">
    <source>
        <dbReference type="PROSITE" id="PS50878"/>
    </source>
</evidence>
<feature type="compositionally biased region" description="Polar residues" evidence="2">
    <location>
        <begin position="306"/>
        <end position="319"/>
    </location>
</feature>
<dbReference type="InterPro" id="IPR005135">
    <property type="entry name" value="Endo/exonuclease/phosphatase"/>
</dbReference>
<dbReference type="InterPro" id="IPR000477">
    <property type="entry name" value="RT_dom"/>
</dbReference>
<accession>D7F179</accession>
<keyword evidence="4" id="KW-0255">Endonuclease</keyword>
<keyword evidence="1" id="KW-0175">Coiled coil</keyword>
<feature type="region of interest" description="Disordered" evidence="2">
    <location>
        <begin position="293"/>
        <end position="324"/>
    </location>
</feature>
<evidence type="ECO:0000313" key="4">
    <source>
        <dbReference type="EMBL" id="ADI61832.1"/>
    </source>
</evidence>
<feature type="coiled-coil region" evidence="1">
    <location>
        <begin position="32"/>
        <end position="66"/>
    </location>
</feature>
<proteinExistence type="predicted"/>